<dbReference type="EMBL" id="VWYE01029437">
    <property type="protein sequence ID" value="NXQ37065.1"/>
    <property type="molecule type" value="Genomic_DNA"/>
</dbReference>
<comment type="catalytic activity">
    <reaction evidence="9">
        <text>L-threonyl-[protein] + ATP = O-phospho-L-threonyl-[protein] + ADP + H(+)</text>
        <dbReference type="Rhea" id="RHEA:46608"/>
        <dbReference type="Rhea" id="RHEA-COMP:11060"/>
        <dbReference type="Rhea" id="RHEA-COMP:11605"/>
        <dbReference type="ChEBI" id="CHEBI:15378"/>
        <dbReference type="ChEBI" id="CHEBI:30013"/>
        <dbReference type="ChEBI" id="CHEBI:30616"/>
        <dbReference type="ChEBI" id="CHEBI:61977"/>
        <dbReference type="ChEBI" id="CHEBI:456216"/>
        <dbReference type="EC" id="2.7.11.1"/>
    </reaction>
</comment>
<dbReference type="GO" id="GO:0005524">
    <property type="term" value="F:ATP binding"/>
    <property type="evidence" value="ECO:0007669"/>
    <property type="project" value="UniProtKB-KW"/>
</dbReference>
<keyword evidence="4" id="KW-0723">Serine/threonine-protein kinase</keyword>
<dbReference type="PANTHER" id="PTHR22984">
    <property type="entry name" value="SERINE/THREONINE-PROTEIN KINASE PIM"/>
    <property type="match status" value="1"/>
</dbReference>
<comment type="catalytic activity">
    <reaction evidence="10">
        <text>L-seryl-[protein] + ATP = O-phospho-L-seryl-[protein] + ADP + H(+)</text>
        <dbReference type="Rhea" id="RHEA:17989"/>
        <dbReference type="Rhea" id="RHEA-COMP:9863"/>
        <dbReference type="Rhea" id="RHEA-COMP:11604"/>
        <dbReference type="ChEBI" id="CHEBI:15378"/>
        <dbReference type="ChEBI" id="CHEBI:29999"/>
        <dbReference type="ChEBI" id="CHEBI:30616"/>
        <dbReference type="ChEBI" id="CHEBI:83421"/>
        <dbReference type="ChEBI" id="CHEBI:456216"/>
        <dbReference type="EC" id="2.7.11.1"/>
    </reaction>
</comment>
<evidence type="ECO:0000259" key="12">
    <source>
        <dbReference type="PROSITE" id="PS50011"/>
    </source>
</evidence>
<dbReference type="EC" id="2.7.11.1" evidence="3"/>
<dbReference type="Pfam" id="PF00069">
    <property type="entry name" value="Pkinase"/>
    <property type="match status" value="1"/>
</dbReference>
<evidence type="ECO:0000256" key="10">
    <source>
        <dbReference type="ARBA" id="ARBA00048679"/>
    </source>
</evidence>
<evidence type="ECO:0000256" key="4">
    <source>
        <dbReference type="ARBA" id="ARBA00022527"/>
    </source>
</evidence>
<proteinExistence type="inferred from homology"/>
<sequence length="92" mass="10587">PLGARLYSPPEWIYLGCYHGHAATSWSLGMLLYVMVCGSTPFRDKRDIVRGQLFFRQQVSPDCQHLIRCCLPKHPADRPALEQILRHPWVQG</sequence>
<gene>
    <name evidence="13" type="primary">Pim1_4</name>
    <name evidence="13" type="ORF">ALACHE_R01497</name>
</gene>
<dbReference type="GO" id="GO:0043657">
    <property type="term" value="C:host cell"/>
    <property type="evidence" value="ECO:0007669"/>
    <property type="project" value="UniProtKB-SubCell"/>
</dbReference>
<dbReference type="PROSITE" id="PS50011">
    <property type="entry name" value="PROTEIN_KINASE_DOM"/>
    <property type="match status" value="1"/>
</dbReference>
<reference evidence="13 14" key="1">
    <citation type="submission" date="2019-09" db="EMBL/GenBank/DDBJ databases">
        <title>Bird 10,000 Genomes (B10K) Project - Family phase.</title>
        <authorList>
            <person name="Zhang G."/>
        </authorList>
    </citation>
    <scope>NUCLEOTIDE SEQUENCE [LARGE SCALE GENOMIC DNA]</scope>
    <source>
        <strain evidence="13">B10K-DU-001-15</strain>
        <tissue evidence="13">Muscle</tissue>
    </source>
</reference>
<evidence type="ECO:0000256" key="2">
    <source>
        <dbReference type="ARBA" id="ARBA00005505"/>
    </source>
</evidence>
<comment type="subcellular location">
    <subcellularLocation>
        <location evidence="1">Host cell</location>
    </subcellularLocation>
</comment>
<keyword evidence="7 13" id="KW-0418">Kinase</keyword>
<evidence type="ECO:0000313" key="13">
    <source>
        <dbReference type="EMBL" id="NXQ37065.1"/>
    </source>
</evidence>
<dbReference type="Proteomes" id="UP000571582">
    <property type="component" value="Unassembled WGS sequence"/>
</dbReference>
<dbReference type="GO" id="GO:0005737">
    <property type="term" value="C:cytoplasm"/>
    <property type="evidence" value="ECO:0007669"/>
    <property type="project" value="TreeGrafter"/>
</dbReference>
<keyword evidence="11" id="KW-0472">Membrane</keyword>
<accession>A0A7L2CGC5</accession>
<dbReference type="InterPro" id="IPR011009">
    <property type="entry name" value="Kinase-like_dom_sf"/>
</dbReference>
<feature type="non-terminal residue" evidence="13">
    <location>
        <position position="92"/>
    </location>
</feature>
<comment type="similarity">
    <text evidence="2">Belongs to the protein kinase superfamily. CAMK Ser/Thr protein kinase family. PIM subfamily.</text>
</comment>
<evidence type="ECO:0000256" key="5">
    <source>
        <dbReference type="ARBA" id="ARBA00022679"/>
    </source>
</evidence>
<feature type="domain" description="Protein kinase" evidence="12">
    <location>
        <begin position="1"/>
        <end position="90"/>
    </location>
</feature>
<evidence type="ECO:0000256" key="6">
    <source>
        <dbReference type="ARBA" id="ARBA00022741"/>
    </source>
</evidence>
<name>A0A7L2CGC5_9PASS</name>
<keyword evidence="6" id="KW-0547">Nucleotide-binding</keyword>
<dbReference type="InterPro" id="IPR000719">
    <property type="entry name" value="Prot_kinase_dom"/>
</dbReference>
<dbReference type="Gene3D" id="1.10.510.10">
    <property type="entry name" value="Transferase(Phosphotransferase) domain 1"/>
    <property type="match status" value="1"/>
</dbReference>
<dbReference type="PANTHER" id="PTHR22984:SF25">
    <property type="entry name" value="PROTEIN KINASE DOMAIN-CONTAINING PROTEIN"/>
    <property type="match status" value="1"/>
</dbReference>
<evidence type="ECO:0000256" key="7">
    <source>
        <dbReference type="ARBA" id="ARBA00022777"/>
    </source>
</evidence>
<keyword evidence="11" id="KW-1133">Transmembrane helix</keyword>
<keyword evidence="8" id="KW-0067">ATP-binding</keyword>
<dbReference type="AlphaFoldDB" id="A0A7L2CGC5"/>
<evidence type="ECO:0000256" key="1">
    <source>
        <dbReference type="ARBA" id="ARBA00004340"/>
    </source>
</evidence>
<dbReference type="SUPFAM" id="SSF56112">
    <property type="entry name" value="Protein kinase-like (PK-like)"/>
    <property type="match status" value="1"/>
</dbReference>
<evidence type="ECO:0000313" key="14">
    <source>
        <dbReference type="Proteomes" id="UP000571582"/>
    </source>
</evidence>
<evidence type="ECO:0000256" key="3">
    <source>
        <dbReference type="ARBA" id="ARBA00012513"/>
    </source>
</evidence>
<feature type="non-terminal residue" evidence="13">
    <location>
        <position position="1"/>
    </location>
</feature>
<dbReference type="InterPro" id="IPR051138">
    <property type="entry name" value="PIM_Ser/Thr_kinase"/>
</dbReference>
<evidence type="ECO:0000256" key="11">
    <source>
        <dbReference type="SAM" id="Phobius"/>
    </source>
</evidence>
<keyword evidence="11" id="KW-0812">Transmembrane</keyword>
<protein>
    <recommendedName>
        <fullName evidence="3">non-specific serine/threonine protein kinase</fullName>
        <ecNumber evidence="3">2.7.11.1</ecNumber>
    </recommendedName>
</protein>
<comment type="caution">
    <text evidence="13">The sequence shown here is derived from an EMBL/GenBank/DDBJ whole genome shotgun (WGS) entry which is preliminary data.</text>
</comment>
<organism evidence="13 14">
    <name type="scientific">Alaudala cheleensis</name>
    <name type="common">Asian short-toed lark</name>
    <dbReference type="NCBI Taxonomy" id="670337"/>
    <lineage>
        <taxon>Eukaryota</taxon>
        <taxon>Metazoa</taxon>
        <taxon>Chordata</taxon>
        <taxon>Craniata</taxon>
        <taxon>Vertebrata</taxon>
        <taxon>Euteleostomi</taxon>
        <taxon>Archelosauria</taxon>
        <taxon>Archosauria</taxon>
        <taxon>Dinosauria</taxon>
        <taxon>Saurischia</taxon>
        <taxon>Theropoda</taxon>
        <taxon>Coelurosauria</taxon>
        <taxon>Aves</taxon>
        <taxon>Neognathae</taxon>
        <taxon>Neoaves</taxon>
        <taxon>Telluraves</taxon>
        <taxon>Australaves</taxon>
        <taxon>Passeriformes</taxon>
        <taxon>Sylvioidea</taxon>
        <taxon>Alaudidae</taxon>
        <taxon>Alaudala</taxon>
    </lineage>
</organism>
<dbReference type="GO" id="GO:0004674">
    <property type="term" value="F:protein serine/threonine kinase activity"/>
    <property type="evidence" value="ECO:0007669"/>
    <property type="project" value="UniProtKB-KW"/>
</dbReference>
<evidence type="ECO:0000256" key="9">
    <source>
        <dbReference type="ARBA" id="ARBA00047899"/>
    </source>
</evidence>
<feature type="transmembrane region" description="Helical" evidence="11">
    <location>
        <begin position="12"/>
        <end position="36"/>
    </location>
</feature>
<evidence type="ECO:0000256" key="8">
    <source>
        <dbReference type="ARBA" id="ARBA00022840"/>
    </source>
</evidence>
<keyword evidence="5" id="KW-0808">Transferase</keyword>
<keyword evidence="14" id="KW-1185">Reference proteome</keyword>